<dbReference type="EMBL" id="CP043473">
    <property type="protein sequence ID" value="QEL56022.1"/>
    <property type="molecule type" value="Genomic_DNA"/>
</dbReference>
<feature type="signal peptide" evidence="1">
    <location>
        <begin position="1"/>
        <end position="23"/>
    </location>
</feature>
<accession>A0A5C1DH07</accession>
<organism evidence="2 3">
    <name type="scientific">Chromobacterium paludis</name>
    <dbReference type="NCBI Taxonomy" id="2605945"/>
    <lineage>
        <taxon>Bacteria</taxon>
        <taxon>Pseudomonadati</taxon>
        <taxon>Pseudomonadota</taxon>
        <taxon>Betaproteobacteria</taxon>
        <taxon>Neisseriales</taxon>
        <taxon>Chromobacteriaceae</taxon>
        <taxon>Chromobacterium</taxon>
    </lineage>
</organism>
<evidence type="ECO:0000313" key="2">
    <source>
        <dbReference type="EMBL" id="QEL56022.1"/>
    </source>
</evidence>
<gene>
    <name evidence="2" type="ORF">FYK34_10870</name>
</gene>
<protein>
    <submittedName>
        <fullName evidence="2">ABC transporter substrate-binding protein</fullName>
    </submittedName>
</protein>
<dbReference type="SUPFAM" id="SSF53850">
    <property type="entry name" value="Periplasmic binding protein-like II"/>
    <property type="match status" value="1"/>
</dbReference>
<dbReference type="AlphaFoldDB" id="A0A5C1DH07"/>
<evidence type="ECO:0000313" key="3">
    <source>
        <dbReference type="Proteomes" id="UP000322079"/>
    </source>
</evidence>
<reference evidence="2 3" key="1">
    <citation type="submission" date="2019-08" db="EMBL/GenBank/DDBJ databases">
        <title>Chromobacterium paludis, a novel bacterium isolated from a Maryland marsh pond.</title>
        <authorList>
            <person name="Blackburn M.B."/>
            <person name="Gundersen-Rindal D.E."/>
        </authorList>
    </citation>
    <scope>NUCLEOTIDE SEQUENCE [LARGE SCALE GENOMIC DNA]</scope>
    <source>
        <strain evidence="3">IIBBL 257-1</strain>
    </source>
</reference>
<keyword evidence="1" id="KW-0732">Signal</keyword>
<keyword evidence="3" id="KW-1185">Reference proteome</keyword>
<dbReference type="Gene3D" id="3.40.190.10">
    <property type="entry name" value="Periplasmic binding protein-like II"/>
    <property type="match status" value="2"/>
</dbReference>
<dbReference type="RefSeq" id="WP_149296377.1">
    <property type="nucleotide sequence ID" value="NZ_CP043473.1"/>
</dbReference>
<dbReference type="Proteomes" id="UP000322079">
    <property type="component" value="Chromosome"/>
</dbReference>
<proteinExistence type="predicted"/>
<sequence>MNAIARGFSVCLWACLAGLPAAAEETVTLASDDWCPFICAGKDGVAGGFLVELARQALALRHYRVDARLMPLSRAMAMSESGELDGVYAPPVDHVLLESRPLAYSRACFYTVAPSRWRYAGPASLRGVRIGVIVDYGYDGGEFDRLLASPGHGGLSVDFTTGEDAGRKNLRKLLLGRYPVLLEHEAVLAHIAAGVPGGERAREAGCLARPLPLVIGFGRSGPRGAQAARALDLGVEQLSASGELARLKRQYGLR</sequence>
<evidence type="ECO:0000256" key="1">
    <source>
        <dbReference type="SAM" id="SignalP"/>
    </source>
</evidence>
<feature type="chain" id="PRO_5022928536" evidence="1">
    <location>
        <begin position="24"/>
        <end position="254"/>
    </location>
</feature>
<name>A0A5C1DH07_9NEIS</name>
<dbReference type="KEGG" id="chrm:FYK34_10870"/>